<name>A0ABZ2EZ58_9FIRM</name>
<dbReference type="RefSeq" id="WP_018591624.1">
    <property type="nucleotide sequence ID" value="NZ_CP117523.1"/>
</dbReference>
<gene>
    <name evidence="2" type="ORF">TEGL_34240</name>
</gene>
<evidence type="ECO:0000313" key="3">
    <source>
        <dbReference type="Proteomes" id="UP001348492"/>
    </source>
</evidence>
<dbReference type="EMBL" id="CP117523">
    <property type="protein sequence ID" value="WWD84978.1"/>
    <property type="molecule type" value="Genomic_DNA"/>
</dbReference>
<dbReference type="Pfam" id="PF03437">
    <property type="entry name" value="BtpA"/>
    <property type="match status" value="1"/>
</dbReference>
<evidence type="ECO:0008006" key="4">
    <source>
        <dbReference type="Google" id="ProtNLM"/>
    </source>
</evidence>
<keyword evidence="3" id="KW-1185">Reference proteome</keyword>
<evidence type="ECO:0000256" key="1">
    <source>
        <dbReference type="ARBA" id="ARBA00006007"/>
    </source>
</evidence>
<proteinExistence type="inferred from homology"/>
<dbReference type="InterPro" id="IPR011060">
    <property type="entry name" value="RibuloseP-bd_barrel"/>
</dbReference>
<dbReference type="Proteomes" id="UP001348492">
    <property type="component" value="Chromosome"/>
</dbReference>
<dbReference type="InterPro" id="IPR005137">
    <property type="entry name" value="BtpA"/>
</dbReference>
<protein>
    <recommendedName>
        <fullName evidence="4">Membrane biogenesis protein</fullName>
    </recommendedName>
</protein>
<reference evidence="2 3" key="1">
    <citation type="journal article" date="2023" name="PLoS ONE">
        <title>Genome-based metabolic and phylogenomic analysis of three Terrisporobacter species.</title>
        <authorList>
            <person name="Boer T."/>
            <person name="Bengelsdorf F.R."/>
            <person name="Bomeke M."/>
            <person name="Daniel R."/>
            <person name="Poehlein A."/>
        </authorList>
    </citation>
    <scope>NUCLEOTIDE SEQUENCE [LARGE SCALE GENOMIC DNA]</scope>
    <source>
        <strain evidence="2 3">DSM 1288</strain>
    </source>
</reference>
<comment type="similarity">
    <text evidence="1">Belongs to the BtpA family.</text>
</comment>
<evidence type="ECO:0000313" key="2">
    <source>
        <dbReference type="EMBL" id="WWD84978.1"/>
    </source>
</evidence>
<dbReference type="SUPFAM" id="SSF51366">
    <property type="entry name" value="Ribulose-phoshate binding barrel"/>
    <property type="match status" value="1"/>
</dbReference>
<dbReference type="PANTHER" id="PTHR21381">
    <property type="entry name" value="ZGC:162297"/>
    <property type="match status" value="1"/>
</dbReference>
<accession>A0ABZ2EZ58</accession>
<dbReference type="PANTHER" id="PTHR21381:SF3">
    <property type="entry name" value="SGC REGION PROTEIN SGCQ-RELATED"/>
    <property type="match status" value="1"/>
</dbReference>
<sequence>MGETKGILSVFKNKKPIIAMVHLKGDTPEEIFERAKKEIHIFEENGVDGIMLENYYGNYYDLERILEYVSISNLSIPYGVNCLNVDAMGFELANRYNASYIQVDSVVGHVKPRDEATLEEFFKLYRRNCKAYLIGGVRFKYQPVLSEKTVEEDLQIGMTRCDAIAVTENATGEETSMEKIELFKKNLGDFPLVIAAGVTLENAKKQLEIGDIAIVGSYFKDTFKDTGDVSEDHVKTFMNEIKKMREEL</sequence>
<organism evidence="2 3">
    <name type="scientific">Terrisporobacter glycolicus ATCC 14880 = DSM 1288</name>
    <dbReference type="NCBI Taxonomy" id="1121315"/>
    <lineage>
        <taxon>Bacteria</taxon>
        <taxon>Bacillati</taxon>
        <taxon>Bacillota</taxon>
        <taxon>Clostridia</taxon>
        <taxon>Peptostreptococcales</taxon>
        <taxon>Peptostreptococcaceae</taxon>
        <taxon>Terrisporobacter</taxon>
    </lineage>
</organism>